<evidence type="ECO:0000313" key="2">
    <source>
        <dbReference type="Proteomes" id="UP000203853"/>
    </source>
</evidence>
<dbReference type="KEGG" id="vg:26631019"/>
<dbReference type="RefSeq" id="YP_009204493.1">
    <property type="nucleotide sequence ID" value="NC_028865.1"/>
</dbReference>
<sequence length="100" mass="11388">MNGHKGHGRLRYIRITKGSLAIPNTKPSLWYWVLVDKAGNAQVRSYAQETSTRAIQDARKVFLGSDEKFYWSVVETSPSTRTLTFAATVHDAEQVYKEVR</sequence>
<dbReference type="GeneID" id="26631019"/>
<dbReference type="Proteomes" id="UP000203853">
    <property type="component" value="Segment"/>
</dbReference>
<accession>A0A0K0N5H4</accession>
<reference evidence="1 2" key="1">
    <citation type="journal article" date="2015" name="Appl. Environ. Microbiol.">
        <title>Three of a Kind: Genetically Similar Tsukamurella Phages TIN2, TIN3, and TIN4.</title>
        <authorList>
            <person name="Dyson Z.A."/>
            <person name="Tucci J."/>
            <person name="Seviour R.J."/>
            <person name="Petrovski S."/>
        </authorList>
    </citation>
    <scope>NUCLEOTIDE SEQUENCE [LARGE SCALE GENOMIC DNA]</scope>
</reference>
<organism evidence="1 2">
    <name type="scientific">Tsukamurella phage TIN2</name>
    <dbReference type="NCBI Taxonomy" id="1636545"/>
    <lineage>
        <taxon>Viruses</taxon>
        <taxon>Duplodnaviria</taxon>
        <taxon>Heunggongvirae</taxon>
        <taxon>Uroviricota</taxon>
        <taxon>Caudoviricetes</taxon>
        <taxon>Tinduovirus</taxon>
        <taxon>Tinduovirus TIN2</taxon>
    </lineage>
</organism>
<dbReference type="OrthoDB" id="28610at10239"/>
<gene>
    <name evidence="1" type="ORF">TIN2_58</name>
</gene>
<name>A0A0K0N5H4_9CAUD</name>
<proteinExistence type="predicted"/>
<evidence type="ECO:0000313" key="1">
    <source>
        <dbReference type="EMBL" id="AKJ71748.1"/>
    </source>
</evidence>
<dbReference type="EMBL" id="KR011062">
    <property type="protein sequence ID" value="AKJ71748.1"/>
    <property type="molecule type" value="Genomic_DNA"/>
</dbReference>
<keyword evidence="2" id="KW-1185">Reference proteome</keyword>
<protein>
    <submittedName>
        <fullName evidence="1">Uncharacterized protein</fullName>
    </submittedName>
</protein>